<name>A0A5Q2MYB3_9FIRM</name>
<gene>
    <name evidence="3" type="ORF">FTV88_0753</name>
</gene>
<dbReference type="Gene3D" id="3.20.20.370">
    <property type="entry name" value="Glycoside hydrolase/deacetylase"/>
    <property type="match status" value="1"/>
</dbReference>
<reference evidence="4" key="1">
    <citation type="submission" date="2019-11" db="EMBL/GenBank/DDBJ databases">
        <title>Genome sequence of Heliorestis convoluta strain HH, an alkaliphilic and minimalistic phototrophic bacterium from a soda lake in Egypt.</title>
        <authorList>
            <person name="Dewey E.D."/>
            <person name="Stokes L.M."/>
            <person name="Burchell B.M."/>
            <person name="Shaffer K.N."/>
            <person name="Huntington A.M."/>
            <person name="Baker J.M."/>
            <person name="Nadendla S."/>
            <person name="Giglio M.G."/>
            <person name="Touchman J.W."/>
            <person name="Blankenship R.E."/>
            <person name="Madigan M.T."/>
            <person name="Sattley W.M."/>
        </authorList>
    </citation>
    <scope>NUCLEOTIDE SEQUENCE [LARGE SCALE GENOMIC DNA]</scope>
    <source>
        <strain evidence="4">HH</strain>
    </source>
</reference>
<dbReference type="SUPFAM" id="SSF88713">
    <property type="entry name" value="Glycoside hydrolase/deacetylase"/>
    <property type="match status" value="1"/>
</dbReference>
<dbReference type="Pfam" id="PF01522">
    <property type="entry name" value="Polysacc_deac_1"/>
    <property type="match status" value="1"/>
</dbReference>
<dbReference type="PANTHER" id="PTHR10587:SF125">
    <property type="entry name" value="POLYSACCHARIDE DEACETYLASE YHEN-RELATED"/>
    <property type="match status" value="1"/>
</dbReference>
<dbReference type="PANTHER" id="PTHR10587">
    <property type="entry name" value="GLYCOSYL TRANSFERASE-RELATED"/>
    <property type="match status" value="1"/>
</dbReference>
<feature type="domain" description="NodB homology" evidence="2">
    <location>
        <begin position="89"/>
        <end position="275"/>
    </location>
</feature>
<evidence type="ECO:0000256" key="1">
    <source>
        <dbReference type="SAM" id="Coils"/>
    </source>
</evidence>
<sequence>MALLILFFYGLSVYSAYFIYHDAAARENSATLETLKTSSIYQEEATVPKVIEELDNNHANIVEQRKEESQELKSKQEEIETIVGKQSQKIAYLTFDDGPSDITPRVLDILKHYQIPATFFVIGRQVENHVETTKRIVAEGHALGNHTYSHQYRQIYSSVEAFMQDLQKAENLLDKIVQQRPSIIRAPGGTQGNFSPALVKRLLESGYIIHDWNIDARDTSAPLVSAAYIEKQVLEQAKNKDSIIVLFHDGPGKVTLPQALPAIIEGLIQEGYTFQIIDDTTKPVVLMRY</sequence>
<dbReference type="AlphaFoldDB" id="A0A5Q2MYB3"/>
<dbReference type="KEGG" id="hcv:FTV88_0753"/>
<keyword evidence="4" id="KW-1185">Reference proteome</keyword>
<dbReference type="PROSITE" id="PS51677">
    <property type="entry name" value="NODB"/>
    <property type="match status" value="1"/>
</dbReference>
<evidence type="ECO:0000313" key="4">
    <source>
        <dbReference type="Proteomes" id="UP000366051"/>
    </source>
</evidence>
<dbReference type="GO" id="GO:0016810">
    <property type="term" value="F:hydrolase activity, acting on carbon-nitrogen (but not peptide) bonds"/>
    <property type="evidence" value="ECO:0007669"/>
    <property type="project" value="InterPro"/>
</dbReference>
<keyword evidence="1" id="KW-0175">Coiled coil</keyword>
<protein>
    <submittedName>
        <fullName evidence="3">Polysaccharide deacetylase family protein</fullName>
    </submittedName>
</protein>
<dbReference type="CDD" id="cd10944">
    <property type="entry name" value="CE4_SmPgdA_like"/>
    <property type="match status" value="1"/>
</dbReference>
<dbReference type="EMBL" id="CP045875">
    <property type="protein sequence ID" value="QGG46931.1"/>
    <property type="molecule type" value="Genomic_DNA"/>
</dbReference>
<organism evidence="3 4">
    <name type="scientific">Heliorestis convoluta</name>
    <dbReference type="NCBI Taxonomy" id="356322"/>
    <lineage>
        <taxon>Bacteria</taxon>
        <taxon>Bacillati</taxon>
        <taxon>Bacillota</taxon>
        <taxon>Clostridia</taxon>
        <taxon>Eubacteriales</taxon>
        <taxon>Heliobacteriaceae</taxon>
        <taxon>Heliorestis</taxon>
    </lineage>
</organism>
<dbReference type="InterPro" id="IPR050248">
    <property type="entry name" value="Polysacc_deacetylase_ArnD"/>
</dbReference>
<dbReference type="Proteomes" id="UP000366051">
    <property type="component" value="Chromosome"/>
</dbReference>
<dbReference type="GO" id="GO:0005975">
    <property type="term" value="P:carbohydrate metabolic process"/>
    <property type="evidence" value="ECO:0007669"/>
    <property type="project" value="InterPro"/>
</dbReference>
<evidence type="ECO:0000259" key="2">
    <source>
        <dbReference type="PROSITE" id="PS51677"/>
    </source>
</evidence>
<proteinExistence type="predicted"/>
<dbReference type="InterPro" id="IPR011330">
    <property type="entry name" value="Glyco_hydro/deAcase_b/a-brl"/>
</dbReference>
<feature type="coiled-coil region" evidence="1">
    <location>
        <begin position="51"/>
        <end position="85"/>
    </location>
</feature>
<accession>A0A5Q2MYB3</accession>
<evidence type="ECO:0000313" key="3">
    <source>
        <dbReference type="EMBL" id="QGG46931.1"/>
    </source>
</evidence>
<dbReference type="InterPro" id="IPR002509">
    <property type="entry name" value="NODB_dom"/>
</dbReference>